<evidence type="ECO:0000259" key="12">
    <source>
        <dbReference type="PROSITE" id="PS51177"/>
    </source>
</evidence>
<dbReference type="EC" id="2.5.1.9" evidence="5 10"/>
<dbReference type="InterPro" id="IPR023366">
    <property type="entry name" value="ATP_synth_asu-like_sf"/>
</dbReference>
<accession>A0A840UVX0</accession>
<evidence type="ECO:0000256" key="8">
    <source>
        <dbReference type="ARBA" id="ARBA00022679"/>
    </source>
</evidence>
<keyword evidence="7" id="KW-0686">Riboflavin biosynthesis</keyword>
<keyword evidence="9" id="KW-0677">Repeat</keyword>
<dbReference type="FunFam" id="2.40.30.20:FF:000003">
    <property type="entry name" value="Riboflavin synthase, alpha subunit"/>
    <property type="match status" value="1"/>
</dbReference>
<evidence type="ECO:0000313" key="13">
    <source>
        <dbReference type="EMBL" id="MBB5348986.1"/>
    </source>
</evidence>
<evidence type="ECO:0000256" key="3">
    <source>
        <dbReference type="ARBA" id="ARBA00004887"/>
    </source>
</evidence>
<keyword evidence="8 13" id="KW-0808">Transferase</keyword>
<organism evidence="13 14">
    <name type="scientific">Desulfoprunum benzoelyticum</name>
    <dbReference type="NCBI Taxonomy" id="1506996"/>
    <lineage>
        <taxon>Bacteria</taxon>
        <taxon>Pseudomonadati</taxon>
        <taxon>Thermodesulfobacteriota</taxon>
        <taxon>Desulfobulbia</taxon>
        <taxon>Desulfobulbales</taxon>
        <taxon>Desulfobulbaceae</taxon>
        <taxon>Desulfoprunum</taxon>
    </lineage>
</organism>
<evidence type="ECO:0000256" key="11">
    <source>
        <dbReference type="PROSITE-ProRule" id="PRU00524"/>
    </source>
</evidence>
<dbReference type="NCBIfam" id="NF006767">
    <property type="entry name" value="PRK09289.1"/>
    <property type="match status" value="1"/>
</dbReference>
<dbReference type="InterPro" id="IPR001783">
    <property type="entry name" value="Lumazine-bd"/>
</dbReference>
<dbReference type="PROSITE" id="PS51177">
    <property type="entry name" value="LUMAZINE_BIND"/>
    <property type="match status" value="2"/>
</dbReference>
<evidence type="ECO:0000256" key="1">
    <source>
        <dbReference type="ARBA" id="ARBA00000968"/>
    </source>
</evidence>
<evidence type="ECO:0000256" key="4">
    <source>
        <dbReference type="ARBA" id="ARBA00011233"/>
    </source>
</evidence>
<comment type="catalytic activity">
    <reaction evidence="1">
        <text>2 6,7-dimethyl-8-(1-D-ribityl)lumazine + H(+) = 5-amino-6-(D-ribitylamino)uracil + riboflavin</text>
        <dbReference type="Rhea" id="RHEA:20772"/>
        <dbReference type="ChEBI" id="CHEBI:15378"/>
        <dbReference type="ChEBI" id="CHEBI:15934"/>
        <dbReference type="ChEBI" id="CHEBI:57986"/>
        <dbReference type="ChEBI" id="CHEBI:58201"/>
        <dbReference type="EC" id="2.5.1.9"/>
    </reaction>
</comment>
<keyword evidence="14" id="KW-1185">Reference proteome</keyword>
<evidence type="ECO:0000256" key="5">
    <source>
        <dbReference type="ARBA" id="ARBA00012827"/>
    </source>
</evidence>
<comment type="pathway">
    <text evidence="3">Cofactor biosynthesis; riboflavin biosynthesis; riboflavin from 2-hydroxy-3-oxobutyl phosphate and 5-amino-6-(D-ribitylamino)uracil: step 2/2.</text>
</comment>
<protein>
    <recommendedName>
        <fullName evidence="6 10">Riboflavin synthase</fullName>
        <ecNumber evidence="5 10">2.5.1.9</ecNumber>
    </recommendedName>
</protein>
<gene>
    <name evidence="13" type="ORF">HNQ81_002727</name>
</gene>
<evidence type="ECO:0000256" key="9">
    <source>
        <dbReference type="ARBA" id="ARBA00022737"/>
    </source>
</evidence>
<evidence type="ECO:0000313" key="14">
    <source>
        <dbReference type="Proteomes" id="UP000539642"/>
    </source>
</evidence>
<proteinExistence type="predicted"/>
<dbReference type="PANTHER" id="PTHR21098:SF12">
    <property type="entry name" value="RIBOFLAVIN SYNTHASE"/>
    <property type="match status" value="1"/>
</dbReference>
<dbReference type="Gene3D" id="2.40.30.20">
    <property type="match status" value="2"/>
</dbReference>
<dbReference type="PIRSF" id="PIRSF000498">
    <property type="entry name" value="Riboflavin_syn_A"/>
    <property type="match status" value="1"/>
</dbReference>
<dbReference type="CDD" id="cd00402">
    <property type="entry name" value="Riboflavin_synthase_like"/>
    <property type="match status" value="1"/>
</dbReference>
<comment type="subunit">
    <text evidence="4">Homotrimer.</text>
</comment>
<dbReference type="RefSeq" id="WP_183351799.1">
    <property type="nucleotide sequence ID" value="NZ_JACHEO010000017.1"/>
</dbReference>
<dbReference type="Pfam" id="PF00677">
    <property type="entry name" value="Lum_binding"/>
    <property type="match status" value="2"/>
</dbReference>
<dbReference type="EMBL" id="JACHEO010000017">
    <property type="protein sequence ID" value="MBB5348986.1"/>
    <property type="molecule type" value="Genomic_DNA"/>
</dbReference>
<dbReference type="FunFam" id="2.40.30.20:FF:000004">
    <property type="entry name" value="Riboflavin synthase, alpha subunit"/>
    <property type="match status" value="1"/>
</dbReference>
<dbReference type="InterPro" id="IPR017938">
    <property type="entry name" value="Riboflavin_synthase-like_b-brl"/>
</dbReference>
<feature type="domain" description="Lumazine-binding" evidence="12">
    <location>
        <begin position="97"/>
        <end position="193"/>
    </location>
</feature>
<dbReference type="GO" id="GO:0004746">
    <property type="term" value="F:riboflavin synthase activity"/>
    <property type="evidence" value="ECO:0007669"/>
    <property type="project" value="UniProtKB-UniRule"/>
</dbReference>
<evidence type="ECO:0000256" key="6">
    <source>
        <dbReference type="ARBA" id="ARBA00013950"/>
    </source>
</evidence>
<name>A0A840UVX0_9BACT</name>
<feature type="domain" description="Lumazine-binding" evidence="12">
    <location>
        <begin position="1"/>
        <end position="96"/>
    </location>
</feature>
<dbReference type="SUPFAM" id="SSF63380">
    <property type="entry name" value="Riboflavin synthase domain-like"/>
    <property type="match status" value="2"/>
</dbReference>
<dbReference type="PANTHER" id="PTHR21098">
    <property type="entry name" value="RIBOFLAVIN SYNTHASE ALPHA CHAIN"/>
    <property type="match status" value="1"/>
</dbReference>
<dbReference type="AlphaFoldDB" id="A0A840UVX0"/>
<feature type="repeat" description="Lumazine-binding" evidence="11">
    <location>
        <begin position="1"/>
        <end position="96"/>
    </location>
</feature>
<comment type="function">
    <text evidence="2">Catalyzes the dismutation of two molecules of 6,7-dimethyl-8-ribityllumazine, resulting in the formation of riboflavin and 5-amino-6-(D-ribitylamino)uracil.</text>
</comment>
<dbReference type="InterPro" id="IPR026017">
    <property type="entry name" value="Lumazine-bd_dom"/>
</dbReference>
<reference evidence="13 14" key="1">
    <citation type="submission" date="2020-08" db="EMBL/GenBank/DDBJ databases">
        <title>Genomic Encyclopedia of Type Strains, Phase IV (KMG-IV): sequencing the most valuable type-strain genomes for metagenomic binning, comparative biology and taxonomic classification.</title>
        <authorList>
            <person name="Goeker M."/>
        </authorList>
    </citation>
    <scope>NUCLEOTIDE SEQUENCE [LARGE SCALE GENOMIC DNA]</scope>
    <source>
        <strain evidence="13 14">DSM 28570</strain>
    </source>
</reference>
<evidence type="ECO:0000256" key="7">
    <source>
        <dbReference type="ARBA" id="ARBA00022619"/>
    </source>
</evidence>
<sequence length="221" mass="23490">MFTGIIEGTGRLLRKRAIGGGIAFDLEAGFALDDPQEGESIAINGVCLTAYNISGRHFSADVSPETLSRTQLGRLSSGDLVNMERALRLSDRLGGHLVSGHVDCVAVVSSRKPFGDYTIFTFSLPKAQSRYIVEKGSVAVDGISLTVNSCAADQFSVSIIPHTVKMTTLNSLQVGHHVNIEVDIIGKYVEKLLGAHIQSSAIDGGGNGIDAAFLAEHGFFR</sequence>
<dbReference type="Proteomes" id="UP000539642">
    <property type="component" value="Unassembled WGS sequence"/>
</dbReference>
<dbReference type="NCBIfam" id="TIGR00187">
    <property type="entry name" value="ribE"/>
    <property type="match status" value="1"/>
</dbReference>
<comment type="caution">
    <text evidence="13">The sequence shown here is derived from an EMBL/GenBank/DDBJ whole genome shotgun (WGS) entry which is preliminary data.</text>
</comment>
<feature type="repeat" description="Lumazine-binding" evidence="11">
    <location>
        <begin position="97"/>
        <end position="193"/>
    </location>
</feature>
<dbReference type="GO" id="GO:0009231">
    <property type="term" value="P:riboflavin biosynthetic process"/>
    <property type="evidence" value="ECO:0007669"/>
    <property type="project" value="UniProtKB-KW"/>
</dbReference>
<evidence type="ECO:0000256" key="10">
    <source>
        <dbReference type="NCBIfam" id="TIGR00187"/>
    </source>
</evidence>
<evidence type="ECO:0000256" key="2">
    <source>
        <dbReference type="ARBA" id="ARBA00002803"/>
    </source>
</evidence>